<evidence type="ECO:0000313" key="3">
    <source>
        <dbReference type="Proteomes" id="UP000766904"/>
    </source>
</evidence>
<name>A0A8J8Q584_9EURY</name>
<comment type="caution">
    <text evidence="2">The sequence shown here is derived from an EMBL/GenBank/DDBJ whole genome shotgun (WGS) entry which is preliminary data.</text>
</comment>
<sequence>MKDPSHNKITEQVRSAIEDRDLRVSGIEYEPFVNLTVSHADGRNTAIRKDVAEEAIEEIESEIDSEYEAYCASISDILSPVKSTSSAGNIKVQHEEHHHVLEGMDIPDDPDKYRVGE</sequence>
<dbReference type="RefSeq" id="WP_148859300.1">
    <property type="nucleotide sequence ID" value="NZ_PHNJ01000010.1"/>
</dbReference>
<reference evidence="2" key="1">
    <citation type="submission" date="2017-11" db="EMBL/GenBank/DDBJ databases">
        <authorList>
            <person name="Kajale S.C."/>
            <person name="Sharma A."/>
        </authorList>
    </citation>
    <scope>NUCLEOTIDE SEQUENCE</scope>
    <source>
        <strain evidence="2">LS1_42</strain>
    </source>
</reference>
<dbReference type="Proteomes" id="UP000766904">
    <property type="component" value="Unassembled WGS sequence"/>
</dbReference>
<proteinExistence type="predicted"/>
<feature type="region of interest" description="Disordered" evidence="1">
    <location>
        <begin position="93"/>
        <end position="117"/>
    </location>
</feature>
<dbReference type="EMBL" id="PHNJ01000010">
    <property type="protein sequence ID" value="TYL37440.1"/>
    <property type="molecule type" value="Genomic_DNA"/>
</dbReference>
<organism evidence="2 3">
    <name type="scientific">Natronococcus pandeyae</name>
    <dbReference type="NCBI Taxonomy" id="2055836"/>
    <lineage>
        <taxon>Archaea</taxon>
        <taxon>Methanobacteriati</taxon>
        <taxon>Methanobacteriota</taxon>
        <taxon>Stenosarchaea group</taxon>
        <taxon>Halobacteria</taxon>
        <taxon>Halobacteriales</taxon>
        <taxon>Natrialbaceae</taxon>
        <taxon>Natronococcus</taxon>
    </lineage>
</organism>
<evidence type="ECO:0000256" key="1">
    <source>
        <dbReference type="SAM" id="MobiDB-lite"/>
    </source>
</evidence>
<accession>A0A8J8Q584</accession>
<gene>
    <name evidence="2" type="ORF">CV102_17700</name>
</gene>
<evidence type="ECO:0000313" key="2">
    <source>
        <dbReference type="EMBL" id="TYL37440.1"/>
    </source>
</evidence>
<feature type="compositionally biased region" description="Basic and acidic residues" evidence="1">
    <location>
        <begin position="93"/>
        <end position="102"/>
    </location>
</feature>
<keyword evidence="3" id="KW-1185">Reference proteome</keyword>
<dbReference type="AlphaFoldDB" id="A0A8J8Q584"/>
<protein>
    <submittedName>
        <fullName evidence="2">Uncharacterized protein</fullName>
    </submittedName>
</protein>